<dbReference type="AlphaFoldDB" id="A0AAW2UGR7"/>
<accession>A0AAW2UGR7</accession>
<comment type="caution">
    <text evidence="1">The sequence shown here is derived from an EMBL/GenBank/DDBJ whole genome shotgun (WGS) entry which is preliminary data.</text>
</comment>
<evidence type="ECO:0000313" key="1">
    <source>
        <dbReference type="EMBL" id="KAL0415807.1"/>
    </source>
</evidence>
<gene>
    <name evidence="1" type="ORF">Slati_3412600</name>
</gene>
<reference evidence="1" key="2">
    <citation type="journal article" date="2024" name="Plant">
        <title>Genomic evolution and insights into agronomic trait innovations of Sesamum species.</title>
        <authorList>
            <person name="Miao H."/>
            <person name="Wang L."/>
            <person name="Qu L."/>
            <person name="Liu H."/>
            <person name="Sun Y."/>
            <person name="Le M."/>
            <person name="Wang Q."/>
            <person name="Wei S."/>
            <person name="Zheng Y."/>
            <person name="Lin W."/>
            <person name="Duan Y."/>
            <person name="Cao H."/>
            <person name="Xiong S."/>
            <person name="Wang X."/>
            <person name="Wei L."/>
            <person name="Li C."/>
            <person name="Ma Q."/>
            <person name="Ju M."/>
            <person name="Zhao R."/>
            <person name="Li G."/>
            <person name="Mu C."/>
            <person name="Tian Q."/>
            <person name="Mei H."/>
            <person name="Zhang T."/>
            <person name="Gao T."/>
            <person name="Zhang H."/>
        </authorList>
    </citation>
    <scope>NUCLEOTIDE SEQUENCE</scope>
    <source>
        <strain evidence="1">KEN1</strain>
    </source>
</reference>
<dbReference type="EMBL" id="JACGWN010000012">
    <property type="protein sequence ID" value="KAL0415807.1"/>
    <property type="molecule type" value="Genomic_DNA"/>
</dbReference>
<name>A0AAW2UGR7_9LAMI</name>
<sequence>MEGTSEDPLQQILRPRCYLHAFLEAHVRYEVGEARHGPVKWNKPPTGSFKLNFDAAIHKDLNGAGAGVVV</sequence>
<reference evidence="1" key="1">
    <citation type="submission" date="2020-06" db="EMBL/GenBank/DDBJ databases">
        <authorList>
            <person name="Li T."/>
            <person name="Hu X."/>
            <person name="Zhang T."/>
            <person name="Song X."/>
            <person name="Zhang H."/>
            <person name="Dai N."/>
            <person name="Sheng W."/>
            <person name="Hou X."/>
            <person name="Wei L."/>
        </authorList>
    </citation>
    <scope>NUCLEOTIDE SEQUENCE</scope>
    <source>
        <strain evidence="1">KEN1</strain>
        <tissue evidence="1">Leaf</tissue>
    </source>
</reference>
<protein>
    <submittedName>
        <fullName evidence="1">Uncharacterized protein</fullName>
    </submittedName>
</protein>
<organism evidence="1">
    <name type="scientific">Sesamum latifolium</name>
    <dbReference type="NCBI Taxonomy" id="2727402"/>
    <lineage>
        <taxon>Eukaryota</taxon>
        <taxon>Viridiplantae</taxon>
        <taxon>Streptophyta</taxon>
        <taxon>Embryophyta</taxon>
        <taxon>Tracheophyta</taxon>
        <taxon>Spermatophyta</taxon>
        <taxon>Magnoliopsida</taxon>
        <taxon>eudicotyledons</taxon>
        <taxon>Gunneridae</taxon>
        <taxon>Pentapetalae</taxon>
        <taxon>asterids</taxon>
        <taxon>lamiids</taxon>
        <taxon>Lamiales</taxon>
        <taxon>Pedaliaceae</taxon>
        <taxon>Sesamum</taxon>
    </lineage>
</organism>
<proteinExistence type="predicted"/>